<dbReference type="EMBL" id="CP002116">
    <property type="protein sequence ID" value="ADK81873.1"/>
    <property type="molecule type" value="Genomic_DNA"/>
</dbReference>
<dbReference type="HOGENOM" id="CLU_038813_2_0_12"/>
<dbReference type="InterPro" id="IPR052910">
    <property type="entry name" value="ABC-Purine-Binding"/>
</dbReference>
<keyword evidence="1 2" id="KW-0732">Signal</keyword>
<evidence type="ECO:0000256" key="1">
    <source>
        <dbReference type="ARBA" id="ARBA00022729"/>
    </source>
</evidence>
<dbReference type="RefSeq" id="WP_013255334.1">
    <property type="nucleotide sequence ID" value="NC_014364.1"/>
</dbReference>
<dbReference type="STRING" id="573413.Spirs_2769"/>
<dbReference type="Gene3D" id="3.40.50.2300">
    <property type="match status" value="2"/>
</dbReference>
<organism evidence="4 5">
    <name type="scientific">Sediminispirochaeta smaragdinae (strain DSM 11293 / JCM 15392 / SEBR 4228)</name>
    <name type="common">Spirochaeta smaragdinae</name>
    <dbReference type="NCBI Taxonomy" id="573413"/>
    <lineage>
        <taxon>Bacteria</taxon>
        <taxon>Pseudomonadati</taxon>
        <taxon>Spirochaetota</taxon>
        <taxon>Spirochaetia</taxon>
        <taxon>Spirochaetales</taxon>
        <taxon>Spirochaetaceae</taxon>
        <taxon>Sediminispirochaeta</taxon>
    </lineage>
</organism>
<dbReference type="InterPro" id="IPR003760">
    <property type="entry name" value="PnrA-like"/>
</dbReference>
<dbReference type="OrthoDB" id="9769871at2"/>
<feature type="signal peptide" evidence="2">
    <location>
        <begin position="1"/>
        <end position="20"/>
    </location>
</feature>
<proteinExistence type="predicted"/>
<accession>E1R8W6</accession>
<evidence type="ECO:0000259" key="3">
    <source>
        <dbReference type="Pfam" id="PF02608"/>
    </source>
</evidence>
<dbReference type="PANTHER" id="PTHR43208:SF1">
    <property type="entry name" value="ABC TRANSPORTER SUBSTRATE-BINDING PROTEIN"/>
    <property type="match status" value="1"/>
</dbReference>
<dbReference type="Pfam" id="PF02608">
    <property type="entry name" value="Bmp"/>
    <property type="match status" value="1"/>
</dbReference>
<dbReference type="PROSITE" id="PS51257">
    <property type="entry name" value="PROKAR_LIPOPROTEIN"/>
    <property type="match status" value="1"/>
</dbReference>
<dbReference type="GO" id="GO:0005886">
    <property type="term" value="C:plasma membrane"/>
    <property type="evidence" value="ECO:0007669"/>
    <property type="project" value="InterPro"/>
</dbReference>
<dbReference type="CDD" id="cd19963">
    <property type="entry name" value="PBP1_BMP-like"/>
    <property type="match status" value="1"/>
</dbReference>
<sequence>MKKVLLTLTVGLVLMSVFFAGCQKKEEPVAEVPAAESQETQAEPFKAAFVYIGVPGDLGYTYEHERGRKYVEAQLGDKVETTFIENVPEGPDAARIIRQYAQKGYDMIFATSFGYMDFMYEVAQEFPDVYFEHCSGYKTAENMSTYFGRMYQARYLAGLVAGKSSKSGKIGYVGAFPIPEVIRGINAFTIGARKVNPNATVKVVWTNTWYDPVKEREAAVALLDDGCDLITQHQDTTEPQKAAQERGMVSIGYDSDMGKFVGDSVLVSPMWNWGPYYAETIEQAMAGVWKTHSFWGGLKDGVVELSEFSPKVTDDVTSLVDEETAKIEAGEWDVFWGPVKAQDGSMMVPAGEKMSDPDMLNMSVFVDGVLGKTGN</sequence>
<evidence type="ECO:0000256" key="2">
    <source>
        <dbReference type="SAM" id="SignalP"/>
    </source>
</evidence>
<dbReference type="PANTHER" id="PTHR43208">
    <property type="entry name" value="ABC TRANSPORTER SUBSTRATE-BINDING PROTEIN"/>
    <property type="match status" value="1"/>
</dbReference>
<protein>
    <submittedName>
        <fullName evidence="4">Basic membrane lipoprotein</fullName>
    </submittedName>
</protein>
<dbReference type="Proteomes" id="UP000002318">
    <property type="component" value="Chromosome"/>
</dbReference>
<keyword evidence="4" id="KW-0449">Lipoprotein</keyword>
<evidence type="ECO:0000313" key="5">
    <source>
        <dbReference type="Proteomes" id="UP000002318"/>
    </source>
</evidence>
<keyword evidence="5" id="KW-1185">Reference proteome</keyword>
<feature type="domain" description="ABC transporter substrate-binding protein PnrA-like" evidence="3">
    <location>
        <begin position="46"/>
        <end position="327"/>
    </location>
</feature>
<dbReference type="KEGG" id="ssm:Spirs_2769"/>
<feature type="chain" id="PRO_5003150523" evidence="2">
    <location>
        <begin position="21"/>
        <end position="375"/>
    </location>
</feature>
<reference evidence="4 5" key="1">
    <citation type="journal article" date="2010" name="Stand. Genomic Sci.">
        <title>Complete genome sequence of Spirochaeta smaragdinae type strain (SEBR 4228).</title>
        <authorList>
            <person name="Mavromatis K."/>
            <person name="Yasawong M."/>
            <person name="Chertkov O."/>
            <person name="Lapidus A."/>
            <person name="Lucas S."/>
            <person name="Nolan M."/>
            <person name="Del Rio T.G."/>
            <person name="Tice H."/>
            <person name="Cheng J.F."/>
            <person name="Pitluck S."/>
            <person name="Liolios K."/>
            <person name="Ivanova N."/>
            <person name="Tapia R."/>
            <person name="Han C."/>
            <person name="Bruce D."/>
            <person name="Goodwin L."/>
            <person name="Pati A."/>
            <person name="Chen A."/>
            <person name="Palaniappan K."/>
            <person name="Land M."/>
            <person name="Hauser L."/>
            <person name="Chang Y.J."/>
            <person name="Jeffries C.D."/>
            <person name="Detter J.C."/>
            <person name="Rohde M."/>
            <person name="Brambilla E."/>
            <person name="Spring S."/>
            <person name="Goker M."/>
            <person name="Sikorski J."/>
            <person name="Woyke T."/>
            <person name="Bristow J."/>
            <person name="Eisen J.A."/>
            <person name="Markowitz V."/>
            <person name="Hugenholtz P."/>
            <person name="Klenk H.P."/>
            <person name="Kyrpides N.C."/>
        </authorList>
    </citation>
    <scope>NUCLEOTIDE SEQUENCE [LARGE SCALE GENOMIC DNA]</scope>
    <source>
        <strain evidence="5">DSM 11293 / JCM 15392 / SEBR 4228</strain>
    </source>
</reference>
<evidence type="ECO:0000313" key="4">
    <source>
        <dbReference type="EMBL" id="ADK81873.1"/>
    </source>
</evidence>
<gene>
    <name evidence="4" type="ordered locus">Spirs_2769</name>
</gene>
<name>E1R8W6_SEDSS</name>
<dbReference type="AlphaFoldDB" id="E1R8W6"/>
<dbReference type="eggNOG" id="COG1744">
    <property type="taxonomic scope" value="Bacteria"/>
</dbReference>